<keyword evidence="4" id="KW-1185">Reference proteome</keyword>
<dbReference type="Gene3D" id="3.30.390.10">
    <property type="entry name" value="Enolase-like, N-terminal domain"/>
    <property type="match status" value="1"/>
</dbReference>
<dbReference type="Gene3D" id="3.20.20.120">
    <property type="entry name" value="Enolase-like C-terminal domain"/>
    <property type="match status" value="1"/>
</dbReference>
<dbReference type="InterPro" id="IPR018110">
    <property type="entry name" value="Mandel_Rmase/mucon_lact_enz_CS"/>
</dbReference>
<dbReference type="InterPro" id="IPR013341">
    <property type="entry name" value="Mandelate_racemase_N_dom"/>
</dbReference>
<keyword evidence="1" id="KW-0456">Lyase</keyword>
<name>A0A7D5GHU4_9EURY</name>
<dbReference type="GeneID" id="56029458"/>
<evidence type="ECO:0000256" key="1">
    <source>
        <dbReference type="ARBA" id="ARBA00023239"/>
    </source>
</evidence>
<dbReference type="RefSeq" id="WP_179171064.1">
    <property type="nucleotide sequence ID" value="NZ_CP058529.1"/>
</dbReference>
<dbReference type="SFLD" id="SFLDS00001">
    <property type="entry name" value="Enolase"/>
    <property type="match status" value="1"/>
</dbReference>
<reference evidence="3 4" key="1">
    <citation type="submission" date="2020-07" db="EMBL/GenBank/DDBJ databases">
        <title>Gai3-2, isolated from salt lake.</title>
        <authorList>
            <person name="Cui H."/>
            <person name="Shi X."/>
        </authorList>
    </citation>
    <scope>NUCLEOTIDE SEQUENCE [LARGE SCALE GENOMIC DNA]</scope>
    <source>
        <strain evidence="3 4">Gai3-2</strain>
    </source>
</reference>
<dbReference type="GO" id="GO:0009063">
    <property type="term" value="P:amino acid catabolic process"/>
    <property type="evidence" value="ECO:0007669"/>
    <property type="project" value="InterPro"/>
</dbReference>
<dbReference type="EMBL" id="CP058529">
    <property type="protein sequence ID" value="QLG29490.1"/>
    <property type="molecule type" value="Genomic_DNA"/>
</dbReference>
<dbReference type="InterPro" id="IPR013342">
    <property type="entry name" value="Mandelate_racemase_C"/>
</dbReference>
<dbReference type="SFLD" id="SFLDG00179">
    <property type="entry name" value="mandelate_racemase"/>
    <property type="match status" value="1"/>
</dbReference>
<evidence type="ECO:0000313" key="4">
    <source>
        <dbReference type="Proteomes" id="UP000509750"/>
    </source>
</evidence>
<dbReference type="InterPro" id="IPR029017">
    <property type="entry name" value="Enolase-like_N"/>
</dbReference>
<dbReference type="Pfam" id="PF13378">
    <property type="entry name" value="MR_MLE_C"/>
    <property type="match status" value="1"/>
</dbReference>
<proteinExistence type="predicted"/>
<dbReference type="OrthoDB" id="42605at2157"/>
<dbReference type="KEGG" id="halg:HUG10_11455"/>
<accession>A0A7D5GHU4</accession>
<dbReference type="PANTHER" id="PTHR48080:SF2">
    <property type="entry name" value="D-GALACTONATE DEHYDRATASE"/>
    <property type="match status" value="1"/>
</dbReference>
<dbReference type="PROSITE" id="PS00909">
    <property type="entry name" value="MR_MLE_2"/>
    <property type="match status" value="1"/>
</dbReference>
<evidence type="ECO:0000259" key="2">
    <source>
        <dbReference type="SMART" id="SM00922"/>
    </source>
</evidence>
<protein>
    <submittedName>
        <fullName evidence="3">Mandelate racemase/muconate lactonizing enzyme family protein</fullName>
    </submittedName>
</protein>
<dbReference type="SUPFAM" id="SSF54826">
    <property type="entry name" value="Enolase N-terminal domain-like"/>
    <property type="match status" value="1"/>
</dbReference>
<feature type="domain" description="Mandelate racemase/muconate lactonizing enzyme C-terminal" evidence="2">
    <location>
        <begin position="162"/>
        <end position="273"/>
    </location>
</feature>
<dbReference type="AlphaFoldDB" id="A0A7D5GHU4"/>
<dbReference type="SMART" id="SM00922">
    <property type="entry name" value="MR_MLE"/>
    <property type="match status" value="1"/>
</dbReference>
<dbReference type="SUPFAM" id="SSF51604">
    <property type="entry name" value="Enolase C-terminal domain-like"/>
    <property type="match status" value="1"/>
</dbReference>
<dbReference type="Pfam" id="PF02746">
    <property type="entry name" value="MR_MLE_N"/>
    <property type="match status" value="1"/>
</dbReference>
<dbReference type="InterPro" id="IPR034593">
    <property type="entry name" value="DgoD-like"/>
</dbReference>
<dbReference type="Proteomes" id="UP000509750">
    <property type="component" value="Chromosome"/>
</dbReference>
<evidence type="ECO:0000313" key="3">
    <source>
        <dbReference type="EMBL" id="QLG29490.1"/>
    </source>
</evidence>
<dbReference type="InterPro" id="IPR029065">
    <property type="entry name" value="Enolase_C-like"/>
</dbReference>
<dbReference type="InterPro" id="IPR036849">
    <property type="entry name" value="Enolase-like_C_sf"/>
</dbReference>
<gene>
    <name evidence="3" type="ORF">HUG10_11455</name>
</gene>
<organism evidence="3 4">
    <name type="scientific">Halorarum halophilum</name>
    <dbReference type="NCBI Taxonomy" id="2743090"/>
    <lineage>
        <taxon>Archaea</taxon>
        <taxon>Methanobacteriati</taxon>
        <taxon>Methanobacteriota</taxon>
        <taxon>Stenosarchaea group</taxon>
        <taxon>Halobacteria</taxon>
        <taxon>Halobacteriales</taxon>
        <taxon>Haloferacaceae</taxon>
        <taxon>Halorarum</taxon>
    </lineage>
</organism>
<dbReference type="CDD" id="cd03316">
    <property type="entry name" value="MR_like"/>
    <property type="match status" value="1"/>
</dbReference>
<sequence>MNAGVGWRDLSEGGRRRTESRDVEITDVECVGVAGNFPWNLIKVSTDAGEYGLGEAFTGPAGEYVEFLGPGLVGQNPFDLDRLVEHMTQLVSGLGGTKGYSQAAVSGIETALFDVVGKLTGLPVYQLLGGKYRDAVQIYADCHAGEALSGMSSSDPREMYSPEAYAEVAETVVDEGFSALKFDLDVRVDGADTATRRLSNSAIEHKVAIVEAVREAIGSDPTLGFDLHWNYGVPSASRLAGKLEPFDVAWLEDPVPPDTVAAHRRVTESTTTPILTGENLVRVEGFLPYLTEGAVDLVAPDIQKCGGLQEFRKIATLADAYNTPVAPHNISSPVGTMASVHACATVPNAFALEWHAREVDWWDDLHTGDPLIENGEIPVPESPGLGLSLDPDVLEAHLAPGEEPFEL</sequence>
<dbReference type="PANTHER" id="PTHR48080">
    <property type="entry name" value="D-GALACTONATE DEHYDRATASE-RELATED"/>
    <property type="match status" value="1"/>
</dbReference>
<dbReference type="GO" id="GO:0016829">
    <property type="term" value="F:lyase activity"/>
    <property type="evidence" value="ECO:0007669"/>
    <property type="project" value="UniProtKB-KW"/>
</dbReference>